<evidence type="ECO:0000313" key="1">
    <source>
        <dbReference type="EMBL" id="RPA76534.1"/>
    </source>
</evidence>
<accession>A0A3N4I3U4</accession>
<keyword evidence="2" id="KW-1185">Reference proteome</keyword>
<dbReference type="EMBL" id="ML119743">
    <property type="protein sequence ID" value="RPA76534.1"/>
    <property type="molecule type" value="Genomic_DNA"/>
</dbReference>
<proteinExistence type="predicted"/>
<organism evidence="1 2">
    <name type="scientific">Ascobolus immersus RN42</name>
    <dbReference type="NCBI Taxonomy" id="1160509"/>
    <lineage>
        <taxon>Eukaryota</taxon>
        <taxon>Fungi</taxon>
        <taxon>Dikarya</taxon>
        <taxon>Ascomycota</taxon>
        <taxon>Pezizomycotina</taxon>
        <taxon>Pezizomycetes</taxon>
        <taxon>Pezizales</taxon>
        <taxon>Ascobolaceae</taxon>
        <taxon>Ascobolus</taxon>
    </lineage>
</organism>
<protein>
    <submittedName>
        <fullName evidence="1">Uncharacterized protein</fullName>
    </submittedName>
</protein>
<dbReference type="Proteomes" id="UP000275078">
    <property type="component" value="Unassembled WGS sequence"/>
</dbReference>
<sequence>MSPALGRHSHVFVTVKDRENHGVVRTLAHVSYDSSEIPNFEDQLFTELDYFLLLLSAPTNRHAVQSEARRAIDYRPGYHAGTSLAEEGDGMTSYPFVEYALWMAMHGSAAGLKTVEREDLVWDFKMRQAEFYLERGYEHLVVAVELGGDRIGRSVLQWSVCLFKRYGPPVEVIVADEWRERLDLGMLNGVGPGFGNAASHGDSGEGNGLVPFEENRYPTPHPPRPKDGRTFKGSLFRSCIQQAIYKWVHEAEKGKYGDYEEVVARSCLHMIYFLENDAYPGCDRALLNPYVHQELAGLEASLRNQASAPFLLYIFYRQTCHVDNLVDFSPFLNISPSSFFDFLFFLVGSGDIVRHSIIAVDISNLREIVYAHTGEQAPLDIFTSLLTAFPNLRTVYLTHTGAMSYRTSTLPTHWTTLFPLLLNGASRITKILHPSLFLPTTRSTTTGTLGPSPYLPLLPDLLLPTATSLTTNPIKQFFFADTIPPFKKSSPPSFTHALSRFSLYGPAYQWLILQALPFADVLLTPSRLVQALAQFLALLKAHGNMREPGQSQQAKEGEVLRFLAHSFALAPRAFEADKSKWTELHPMPQSAIPGAPGFSSGQDVVNHGDKEREHYPIVEGEWSCVVMLESMMGRIEDDRSTRFNANMDRMVRGDRVWVGFVSKDGKGRTIVLGMDGWLTMVERKHPELFEAGMRERLEVWWEEQCGKIHEEREEYDGESRGRERSVMGLTRTIWEDFYEIWKEKGGE</sequence>
<dbReference type="AlphaFoldDB" id="A0A3N4I3U4"/>
<name>A0A3N4I3U4_ASCIM</name>
<gene>
    <name evidence="1" type="ORF">BJ508DRAFT_379434</name>
</gene>
<reference evidence="1 2" key="1">
    <citation type="journal article" date="2018" name="Nat. Ecol. Evol.">
        <title>Pezizomycetes genomes reveal the molecular basis of ectomycorrhizal truffle lifestyle.</title>
        <authorList>
            <person name="Murat C."/>
            <person name="Payen T."/>
            <person name="Noel B."/>
            <person name="Kuo A."/>
            <person name="Morin E."/>
            <person name="Chen J."/>
            <person name="Kohler A."/>
            <person name="Krizsan K."/>
            <person name="Balestrini R."/>
            <person name="Da Silva C."/>
            <person name="Montanini B."/>
            <person name="Hainaut M."/>
            <person name="Levati E."/>
            <person name="Barry K.W."/>
            <person name="Belfiori B."/>
            <person name="Cichocki N."/>
            <person name="Clum A."/>
            <person name="Dockter R.B."/>
            <person name="Fauchery L."/>
            <person name="Guy J."/>
            <person name="Iotti M."/>
            <person name="Le Tacon F."/>
            <person name="Lindquist E.A."/>
            <person name="Lipzen A."/>
            <person name="Malagnac F."/>
            <person name="Mello A."/>
            <person name="Molinier V."/>
            <person name="Miyauchi S."/>
            <person name="Poulain J."/>
            <person name="Riccioni C."/>
            <person name="Rubini A."/>
            <person name="Sitrit Y."/>
            <person name="Splivallo R."/>
            <person name="Traeger S."/>
            <person name="Wang M."/>
            <person name="Zifcakova L."/>
            <person name="Wipf D."/>
            <person name="Zambonelli A."/>
            <person name="Paolocci F."/>
            <person name="Nowrousian M."/>
            <person name="Ottonello S."/>
            <person name="Baldrian P."/>
            <person name="Spatafora J.W."/>
            <person name="Henrissat B."/>
            <person name="Nagy L.G."/>
            <person name="Aury J.M."/>
            <person name="Wincker P."/>
            <person name="Grigoriev I.V."/>
            <person name="Bonfante P."/>
            <person name="Martin F.M."/>
        </authorList>
    </citation>
    <scope>NUCLEOTIDE SEQUENCE [LARGE SCALE GENOMIC DNA]</scope>
    <source>
        <strain evidence="1 2">RN42</strain>
    </source>
</reference>
<evidence type="ECO:0000313" key="2">
    <source>
        <dbReference type="Proteomes" id="UP000275078"/>
    </source>
</evidence>